<accession>A0A9P4N2T7</accession>
<dbReference type="HAMAP" id="MF_03113">
    <property type="entry name" value="Get1"/>
    <property type="match status" value="1"/>
</dbReference>
<dbReference type="Gene3D" id="1.10.287.660">
    <property type="entry name" value="Helix hairpin bin"/>
    <property type="match status" value="1"/>
</dbReference>
<dbReference type="EMBL" id="ML986689">
    <property type="protein sequence ID" value="KAF2260084.1"/>
    <property type="molecule type" value="Genomic_DNA"/>
</dbReference>
<reference evidence="13" key="1">
    <citation type="journal article" date="2020" name="Stud. Mycol.">
        <title>101 Dothideomycetes genomes: A test case for predicting lifestyles and emergence of pathogens.</title>
        <authorList>
            <person name="Haridas S."/>
            <person name="Albert R."/>
            <person name="Binder M."/>
            <person name="Bloem J."/>
            <person name="LaButti K."/>
            <person name="Salamov A."/>
            <person name="Andreopoulos B."/>
            <person name="Baker S."/>
            <person name="Barry K."/>
            <person name="Bills G."/>
            <person name="Bluhm B."/>
            <person name="Cannon C."/>
            <person name="Castanera R."/>
            <person name="Culley D."/>
            <person name="Daum C."/>
            <person name="Ezra D."/>
            <person name="Gonzalez J."/>
            <person name="Henrissat B."/>
            <person name="Kuo A."/>
            <person name="Liang C."/>
            <person name="Lipzen A."/>
            <person name="Lutzoni F."/>
            <person name="Magnuson J."/>
            <person name="Mondo S."/>
            <person name="Nolan M."/>
            <person name="Ohm R."/>
            <person name="Pangilinan J."/>
            <person name="Park H.-J."/>
            <person name="Ramirez L."/>
            <person name="Alfaro M."/>
            <person name="Sun H."/>
            <person name="Tritt A."/>
            <person name="Yoshinaga Y."/>
            <person name="Zwiers L.-H."/>
            <person name="Turgeon B."/>
            <person name="Goodwin S."/>
            <person name="Spatafora J."/>
            <person name="Crous P."/>
            <person name="Grigoriev I."/>
        </authorList>
    </citation>
    <scope>NUCLEOTIDE SEQUENCE [LARGE SCALE GENOMIC DNA]</scope>
    <source>
        <strain evidence="13">CBS 304.66</strain>
    </source>
</reference>
<dbReference type="Pfam" id="PF04420">
    <property type="entry name" value="CHD5"/>
    <property type="match status" value="1"/>
</dbReference>
<dbReference type="InterPro" id="IPR029012">
    <property type="entry name" value="Helix_hairpin_bin_sf"/>
</dbReference>
<comment type="caution">
    <text evidence="12">The sequence shown here is derived from an EMBL/GenBank/DDBJ whole genome shotgun (WGS) entry which is preliminary data.</text>
</comment>
<comment type="caution">
    <text evidence="9">Lacks conserved residue(s) required for the propagation of feature annotation.</text>
</comment>
<evidence type="ECO:0000313" key="13">
    <source>
        <dbReference type="Proteomes" id="UP000800093"/>
    </source>
</evidence>
<dbReference type="FunFam" id="1.10.287.660:FF:000006">
    <property type="entry name" value="Protein GET1"/>
    <property type="match status" value="1"/>
</dbReference>
<evidence type="ECO:0000256" key="3">
    <source>
        <dbReference type="ARBA" id="ARBA00022448"/>
    </source>
</evidence>
<dbReference type="GO" id="GO:0043529">
    <property type="term" value="C:GET complex"/>
    <property type="evidence" value="ECO:0007669"/>
    <property type="project" value="InterPro"/>
</dbReference>
<evidence type="ECO:0000256" key="11">
    <source>
        <dbReference type="SAM" id="SignalP"/>
    </source>
</evidence>
<comment type="similarity">
    <text evidence="2 9">Belongs to the WRB/GET1 family.</text>
</comment>
<protein>
    <submittedName>
        <fullName evidence="12">CHD5-domain-containing protein</fullName>
    </submittedName>
</protein>
<dbReference type="PANTHER" id="PTHR42650">
    <property type="entry name" value="TAIL-ANCHORED PROTEIN INSERTION RECEPTOR WRB"/>
    <property type="match status" value="1"/>
</dbReference>
<keyword evidence="3 9" id="KW-0813">Transport</keyword>
<evidence type="ECO:0000256" key="9">
    <source>
        <dbReference type="HAMAP-Rule" id="MF_03113"/>
    </source>
</evidence>
<dbReference type="GO" id="GO:0043495">
    <property type="term" value="F:protein-membrane adaptor activity"/>
    <property type="evidence" value="ECO:0007669"/>
    <property type="project" value="TreeGrafter"/>
</dbReference>
<evidence type="ECO:0000313" key="12">
    <source>
        <dbReference type="EMBL" id="KAF2260084.1"/>
    </source>
</evidence>
<feature type="chain" id="PRO_5040144294" evidence="11">
    <location>
        <begin position="24"/>
        <end position="216"/>
    </location>
</feature>
<keyword evidence="4 9" id="KW-0812">Transmembrane</keyword>
<evidence type="ECO:0000256" key="2">
    <source>
        <dbReference type="ARBA" id="ARBA00010799"/>
    </source>
</evidence>
<evidence type="ECO:0000256" key="1">
    <source>
        <dbReference type="ARBA" id="ARBA00004477"/>
    </source>
</evidence>
<feature type="topological domain" description="Cytoplasmic" evidence="9">
    <location>
        <begin position="173"/>
        <end position="216"/>
    </location>
</feature>
<dbReference type="GO" id="GO:0071816">
    <property type="term" value="P:tail-anchored membrane protein insertion into ER membrane"/>
    <property type="evidence" value="ECO:0007669"/>
    <property type="project" value="InterPro"/>
</dbReference>
<keyword evidence="7" id="KW-0175">Coiled coil</keyword>
<dbReference type="Proteomes" id="UP000800093">
    <property type="component" value="Unassembled WGS sequence"/>
</dbReference>
<keyword evidence="6 9" id="KW-1133">Transmembrane helix</keyword>
<dbReference type="AlphaFoldDB" id="A0A9P4N2T7"/>
<evidence type="ECO:0000256" key="8">
    <source>
        <dbReference type="ARBA" id="ARBA00023136"/>
    </source>
</evidence>
<evidence type="ECO:0000256" key="10">
    <source>
        <dbReference type="SAM" id="MobiDB-lite"/>
    </source>
</evidence>
<evidence type="ECO:0000256" key="6">
    <source>
        <dbReference type="ARBA" id="ARBA00022989"/>
    </source>
</evidence>
<dbReference type="PANTHER" id="PTHR42650:SF1">
    <property type="entry name" value="GUIDED ENTRY OF TAIL-ANCHORED PROTEINS FACTOR 1"/>
    <property type="match status" value="1"/>
</dbReference>
<feature type="compositionally biased region" description="Polar residues" evidence="10">
    <location>
        <begin position="196"/>
        <end position="209"/>
    </location>
</feature>
<evidence type="ECO:0000256" key="7">
    <source>
        <dbReference type="ARBA" id="ARBA00023054"/>
    </source>
</evidence>
<feature type="signal peptide" evidence="11">
    <location>
        <begin position="1"/>
        <end position="23"/>
    </location>
</feature>
<dbReference type="InterPro" id="IPR027538">
    <property type="entry name" value="Get1_fungi"/>
</dbReference>
<feature type="topological domain" description="Lumenal" evidence="9">
    <location>
        <begin position="1"/>
        <end position="4"/>
    </location>
</feature>
<dbReference type="InterPro" id="IPR028945">
    <property type="entry name" value="Get1"/>
</dbReference>
<comment type="subcellular location">
    <subcellularLocation>
        <location evidence="1">Endoplasmic reticulum membrane</location>
        <topology evidence="1">Multi-pass membrane protein</topology>
    </subcellularLocation>
</comment>
<gene>
    <name evidence="9" type="primary">GET1</name>
    <name evidence="12" type="ORF">CC78DRAFT_555728</name>
</gene>
<sequence length="216" mass="24270">MPSLLIVVFVLQLALHLINTIGANTINELLWILYNRFPTPTSASAQQATTLKREVIRLKRELGGVSAQDDFAKWAKLRRQYDKAVGEFKKIDSALRGHRNSFFSTLSTIRWLFTNGLRIALQFWYSKQPMFWIPEGWVPGYVEWVLSFPRAPKGSVSINIWDIACASIVKLVGEALTAVCLGSVDARYEIPGKGSNEGSNTWDTGSPLQSRRDRGP</sequence>
<feature type="region of interest" description="Disordered" evidence="10">
    <location>
        <begin position="195"/>
        <end position="216"/>
    </location>
</feature>
<evidence type="ECO:0000256" key="5">
    <source>
        <dbReference type="ARBA" id="ARBA00022824"/>
    </source>
</evidence>
<organism evidence="12 13">
    <name type="scientific">Lojkania enalia</name>
    <dbReference type="NCBI Taxonomy" id="147567"/>
    <lineage>
        <taxon>Eukaryota</taxon>
        <taxon>Fungi</taxon>
        <taxon>Dikarya</taxon>
        <taxon>Ascomycota</taxon>
        <taxon>Pezizomycotina</taxon>
        <taxon>Dothideomycetes</taxon>
        <taxon>Pleosporomycetidae</taxon>
        <taxon>Pleosporales</taxon>
        <taxon>Pleosporales incertae sedis</taxon>
        <taxon>Lojkania</taxon>
    </lineage>
</organism>
<evidence type="ECO:0000256" key="4">
    <source>
        <dbReference type="ARBA" id="ARBA00022692"/>
    </source>
</evidence>
<dbReference type="OrthoDB" id="69461at2759"/>
<keyword evidence="13" id="KW-1185">Reference proteome</keyword>
<keyword evidence="5 9" id="KW-0256">Endoplasmic reticulum</keyword>
<keyword evidence="11" id="KW-0732">Signal</keyword>
<keyword evidence="8 9" id="KW-0472">Membrane</keyword>
<name>A0A9P4N2T7_9PLEO</name>
<proteinExistence type="inferred from homology"/>
<dbReference type="GO" id="GO:0005789">
    <property type="term" value="C:endoplasmic reticulum membrane"/>
    <property type="evidence" value="ECO:0007669"/>
    <property type="project" value="UniProtKB-SubCell"/>
</dbReference>